<gene>
    <name evidence="1" type="ORF">DSO57_1014926</name>
</gene>
<proteinExistence type="predicted"/>
<dbReference type="EMBL" id="QTSX02001478">
    <property type="protein sequence ID" value="KAJ9081408.1"/>
    <property type="molecule type" value="Genomic_DNA"/>
</dbReference>
<reference evidence="1" key="1">
    <citation type="submission" date="2022-04" db="EMBL/GenBank/DDBJ databases">
        <title>Genome of the entomopathogenic fungus Entomophthora muscae.</title>
        <authorList>
            <person name="Elya C."/>
            <person name="Lovett B.R."/>
            <person name="Lee E."/>
            <person name="Macias A.M."/>
            <person name="Hajek A.E."/>
            <person name="De Bivort B.L."/>
            <person name="Kasson M.T."/>
            <person name="De Fine Licht H.H."/>
            <person name="Stajich J.E."/>
        </authorList>
    </citation>
    <scope>NUCLEOTIDE SEQUENCE</scope>
    <source>
        <strain evidence="1">Berkeley</strain>
    </source>
</reference>
<evidence type="ECO:0000313" key="1">
    <source>
        <dbReference type="EMBL" id="KAJ9081408.1"/>
    </source>
</evidence>
<organism evidence="1 2">
    <name type="scientific">Entomophthora muscae</name>
    <dbReference type="NCBI Taxonomy" id="34485"/>
    <lineage>
        <taxon>Eukaryota</taxon>
        <taxon>Fungi</taxon>
        <taxon>Fungi incertae sedis</taxon>
        <taxon>Zoopagomycota</taxon>
        <taxon>Entomophthoromycotina</taxon>
        <taxon>Entomophthoromycetes</taxon>
        <taxon>Entomophthorales</taxon>
        <taxon>Entomophthoraceae</taxon>
        <taxon>Entomophthora</taxon>
    </lineage>
</organism>
<protein>
    <submittedName>
        <fullName evidence="1">Uncharacterized protein</fullName>
    </submittedName>
</protein>
<sequence>MYGLCEKGQLGGGLGGGCGWQYPELRDGLLLLMLKKREELAELWMYPKVGLKVPMVGLKSQSGLQLPIDGSPINVTAGLGSGLELPLSDNFCVSDLNGLENKMPTYGLSNKTIF</sequence>
<dbReference type="Proteomes" id="UP001165960">
    <property type="component" value="Unassembled WGS sequence"/>
</dbReference>
<comment type="caution">
    <text evidence="1">The sequence shown here is derived from an EMBL/GenBank/DDBJ whole genome shotgun (WGS) entry which is preliminary data.</text>
</comment>
<name>A0ACC2U3I7_9FUNG</name>
<evidence type="ECO:0000313" key="2">
    <source>
        <dbReference type="Proteomes" id="UP001165960"/>
    </source>
</evidence>
<accession>A0ACC2U3I7</accession>
<keyword evidence="2" id="KW-1185">Reference proteome</keyword>